<dbReference type="AlphaFoldDB" id="A0A251V3W8"/>
<gene>
    <name evidence="2" type="ORF">HannXRQ_Chr03g0060561</name>
    <name evidence="1" type="ORF">HanXRQr2_Chr03g0087481</name>
</gene>
<evidence type="ECO:0000313" key="2">
    <source>
        <dbReference type="EMBL" id="OTG30084.1"/>
    </source>
</evidence>
<dbReference type="EMBL" id="CM007892">
    <property type="protein sequence ID" value="OTG30084.1"/>
    <property type="molecule type" value="Genomic_DNA"/>
</dbReference>
<dbReference type="InParanoid" id="A0A251V3W8"/>
<evidence type="ECO:0000313" key="3">
    <source>
        <dbReference type="Proteomes" id="UP000215914"/>
    </source>
</evidence>
<dbReference type="Proteomes" id="UP000215914">
    <property type="component" value="Chromosome 3"/>
</dbReference>
<reference evidence="1 3" key="1">
    <citation type="journal article" date="2017" name="Nature">
        <title>The sunflower genome provides insights into oil metabolism, flowering and Asterid evolution.</title>
        <authorList>
            <person name="Badouin H."/>
            <person name="Gouzy J."/>
            <person name="Grassa C.J."/>
            <person name="Murat F."/>
            <person name="Staton S.E."/>
            <person name="Cottret L."/>
            <person name="Lelandais-Briere C."/>
            <person name="Owens G.L."/>
            <person name="Carrere S."/>
            <person name="Mayjonade B."/>
            <person name="Legrand L."/>
            <person name="Gill N."/>
            <person name="Kane N.C."/>
            <person name="Bowers J.E."/>
            <person name="Hubner S."/>
            <person name="Bellec A."/>
            <person name="Berard A."/>
            <person name="Berges H."/>
            <person name="Blanchet N."/>
            <person name="Boniface M.C."/>
            <person name="Brunel D."/>
            <person name="Catrice O."/>
            <person name="Chaidir N."/>
            <person name="Claudel C."/>
            <person name="Donnadieu C."/>
            <person name="Faraut T."/>
            <person name="Fievet G."/>
            <person name="Helmstetter N."/>
            <person name="King M."/>
            <person name="Knapp S.J."/>
            <person name="Lai Z."/>
            <person name="Le Paslier M.C."/>
            <person name="Lippi Y."/>
            <person name="Lorenzon L."/>
            <person name="Mandel J.R."/>
            <person name="Marage G."/>
            <person name="Marchand G."/>
            <person name="Marquand E."/>
            <person name="Bret-Mestries E."/>
            <person name="Morien E."/>
            <person name="Nambeesan S."/>
            <person name="Nguyen T."/>
            <person name="Pegot-Espagnet P."/>
            <person name="Pouilly N."/>
            <person name="Raftis F."/>
            <person name="Sallet E."/>
            <person name="Schiex T."/>
            <person name="Thomas J."/>
            <person name="Vandecasteele C."/>
            <person name="Vares D."/>
            <person name="Vear F."/>
            <person name="Vautrin S."/>
            <person name="Crespi M."/>
            <person name="Mangin B."/>
            <person name="Burke J.M."/>
            <person name="Salse J."/>
            <person name="Munos S."/>
            <person name="Vincourt P."/>
            <person name="Rieseberg L.H."/>
            <person name="Langlade N.B."/>
        </authorList>
    </citation>
    <scope>NUCLEOTIDE SEQUENCE [LARGE SCALE GENOMIC DNA]</scope>
    <source>
        <strain evidence="3">cv. SF193</strain>
        <tissue evidence="1">Leaves</tissue>
    </source>
</reference>
<keyword evidence="3" id="KW-1185">Reference proteome</keyword>
<accession>A0A251V3W8</accession>
<dbReference type="EMBL" id="MNCJ02000318">
    <property type="protein sequence ID" value="KAF5812533.1"/>
    <property type="molecule type" value="Genomic_DNA"/>
</dbReference>
<evidence type="ECO:0000313" key="1">
    <source>
        <dbReference type="EMBL" id="KAF5812533.1"/>
    </source>
</evidence>
<protein>
    <submittedName>
        <fullName evidence="2">Uncharacterized protein</fullName>
    </submittedName>
</protein>
<dbReference type="Gramene" id="mRNA:HanXRQr2_Chr03g0087481">
    <property type="protein sequence ID" value="mRNA:HanXRQr2_Chr03g0087481"/>
    <property type="gene ID" value="HanXRQr2_Chr03g0087481"/>
</dbReference>
<organism evidence="2 3">
    <name type="scientific">Helianthus annuus</name>
    <name type="common">Common sunflower</name>
    <dbReference type="NCBI Taxonomy" id="4232"/>
    <lineage>
        <taxon>Eukaryota</taxon>
        <taxon>Viridiplantae</taxon>
        <taxon>Streptophyta</taxon>
        <taxon>Embryophyta</taxon>
        <taxon>Tracheophyta</taxon>
        <taxon>Spermatophyta</taxon>
        <taxon>Magnoliopsida</taxon>
        <taxon>eudicotyledons</taxon>
        <taxon>Gunneridae</taxon>
        <taxon>Pentapetalae</taxon>
        <taxon>asterids</taxon>
        <taxon>campanulids</taxon>
        <taxon>Asterales</taxon>
        <taxon>Asteraceae</taxon>
        <taxon>Asteroideae</taxon>
        <taxon>Heliantheae alliance</taxon>
        <taxon>Heliantheae</taxon>
        <taxon>Helianthus</taxon>
    </lineage>
</organism>
<name>A0A251V3W8_HELAN</name>
<reference evidence="1" key="3">
    <citation type="submission" date="2020-06" db="EMBL/GenBank/DDBJ databases">
        <title>Helianthus annuus Genome sequencing and assembly Release 2.</title>
        <authorList>
            <person name="Gouzy J."/>
            <person name="Langlade N."/>
            <person name="Munos S."/>
        </authorList>
    </citation>
    <scope>NUCLEOTIDE SEQUENCE</scope>
    <source>
        <tissue evidence="1">Leaves</tissue>
    </source>
</reference>
<reference evidence="2" key="2">
    <citation type="submission" date="2017-02" db="EMBL/GenBank/DDBJ databases">
        <title>Sunflower complete genome.</title>
        <authorList>
            <person name="Langlade N."/>
            <person name="Munos S."/>
        </authorList>
    </citation>
    <scope>NUCLEOTIDE SEQUENCE [LARGE SCALE GENOMIC DNA]</scope>
    <source>
        <tissue evidence="2">Leaves</tissue>
    </source>
</reference>
<sequence>MWLSSLVLTGAISNSDDCFAIEYVIIKARYKPGLIVNPGQVLCGSRKTIKLNEEPNTIQLHASALRHAVNFKQRTSITLCRTNYNL</sequence>
<proteinExistence type="predicted"/>